<keyword evidence="4 7" id="KW-0812">Transmembrane</keyword>
<dbReference type="GO" id="GO:0005886">
    <property type="term" value="C:plasma membrane"/>
    <property type="evidence" value="ECO:0007669"/>
    <property type="project" value="UniProtKB-SubCell"/>
</dbReference>
<dbReference type="Proteomes" id="UP000460318">
    <property type="component" value="Unassembled WGS sequence"/>
</dbReference>
<keyword evidence="6 7" id="KW-0472">Membrane</keyword>
<protein>
    <submittedName>
        <fullName evidence="9">ABC transporter permease subunit</fullName>
    </submittedName>
</protein>
<evidence type="ECO:0000256" key="3">
    <source>
        <dbReference type="ARBA" id="ARBA00022475"/>
    </source>
</evidence>
<keyword evidence="5 7" id="KW-1133">Transmembrane helix</keyword>
<evidence type="ECO:0000313" key="10">
    <source>
        <dbReference type="Proteomes" id="UP000460318"/>
    </source>
</evidence>
<dbReference type="PANTHER" id="PTHR43744:SF9">
    <property type="entry name" value="POLYGALACTURONAN_RHAMNOGALACTURONAN TRANSPORT SYSTEM PERMEASE PROTEIN YTCP"/>
    <property type="match status" value="1"/>
</dbReference>
<evidence type="ECO:0000256" key="2">
    <source>
        <dbReference type="ARBA" id="ARBA00022448"/>
    </source>
</evidence>
<feature type="transmembrane region" description="Helical" evidence="7">
    <location>
        <begin position="110"/>
        <end position="129"/>
    </location>
</feature>
<dbReference type="RefSeq" id="WP_160496195.1">
    <property type="nucleotide sequence ID" value="NZ_WUBI01000001.1"/>
</dbReference>
<dbReference type="Pfam" id="PF00528">
    <property type="entry name" value="BPD_transp_1"/>
    <property type="match status" value="1"/>
</dbReference>
<dbReference type="PANTHER" id="PTHR43744">
    <property type="entry name" value="ABC TRANSPORTER PERMEASE PROTEIN MG189-RELATED-RELATED"/>
    <property type="match status" value="1"/>
</dbReference>
<dbReference type="Gene3D" id="1.10.3720.10">
    <property type="entry name" value="MetI-like"/>
    <property type="match status" value="1"/>
</dbReference>
<comment type="similarity">
    <text evidence="7">Belongs to the binding-protein-dependent transport system permease family.</text>
</comment>
<comment type="caution">
    <text evidence="9">The sequence shown here is derived from an EMBL/GenBank/DDBJ whole genome shotgun (WGS) entry which is preliminary data.</text>
</comment>
<evidence type="ECO:0000256" key="1">
    <source>
        <dbReference type="ARBA" id="ARBA00004651"/>
    </source>
</evidence>
<comment type="subcellular location">
    <subcellularLocation>
        <location evidence="1 7">Cell membrane</location>
        <topology evidence="1 7">Multi-pass membrane protein</topology>
    </subcellularLocation>
</comment>
<reference evidence="9 10" key="1">
    <citation type="submission" date="2019-12" db="EMBL/GenBank/DDBJ databases">
        <title>Paenibacillus sp. nov., an endophytic bacterium isolated from the stem of Dendrobium.</title>
        <authorList>
            <person name="Zhao R."/>
        </authorList>
    </citation>
    <scope>NUCLEOTIDE SEQUENCE [LARGE SCALE GENOMIC DNA]</scope>
    <source>
        <strain evidence="9 10">HJL G12</strain>
    </source>
</reference>
<feature type="transmembrane region" description="Helical" evidence="7">
    <location>
        <begin position="228"/>
        <end position="247"/>
    </location>
</feature>
<feature type="transmembrane region" description="Helical" evidence="7">
    <location>
        <begin position="12"/>
        <end position="32"/>
    </location>
</feature>
<evidence type="ECO:0000256" key="5">
    <source>
        <dbReference type="ARBA" id="ARBA00022989"/>
    </source>
</evidence>
<organism evidence="9 10">
    <name type="scientific">Paenibacillus dendrobii</name>
    <dbReference type="NCBI Taxonomy" id="2691084"/>
    <lineage>
        <taxon>Bacteria</taxon>
        <taxon>Bacillati</taxon>
        <taxon>Bacillota</taxon>
        <taxon>Bacilli</taxon>
        <taxon>Bacillales</taxon>
        <taxon>Paenibacillaceae</taxon>
        <taxon>Paenibacillus</taxon>
    </lineage>
</organism>
<dbReference type="SUPFAM" id="SSF161098">
    <property type="entry name" value="MetI-like"/>
    <property type="match status" value="1"/>
</dbReference>
<feature type="transmembrane region" description="Helical" evidence="7">
    <location>
        <begin position="141"/>
        <end position="162"/>
    </location>
</feature>
<feature type="domain" description="ABC transmembrane type-1" evidence="8">
    <location>
        <begin position="75"/>
        <end position="275"/>
    </location>
</feature>
<feature type="transmembrane region" description="Helical" evidence="7">
    <location>
        <begin position="259"/>
        <end position="278"/>
    </location>
</feature>
<dbReference type="InterPro" id="IPR035906">
    <property type="entry name" value="MetI-like_sf"/>
</dbReference>
<evidence type="ECO:0000256" key="6">
    <source>
        <dbReference type="ARBA" id="ARBA00023136"/>
    </source>
</evidence>
<evidence type="ECO:0000313" key="9">
    <source>
        <dbReference type="EMBL" id="MWV42609.1"/>
    </source>
</evidence>
<feature type="transmembrane region" description="Helical" evidence="7">
    <location>
        <begin position="183"/>
        <end position="208"/>
    </location>
</feature>
<dbReference type="InterPro" id="IPR000515">
    <property type="entry name" value="MetI-like"/>
</dbReference>
<dbReference type="CDD" id="cd06261">
    <property type="entry name" value="TM_PBP2"/>
    <property type="match status" value="1"/>
</dbReference>
<dbReference type="GO" id="GO:0055085">
    <property type="term" value="P:transmembrane transport"/>
    <property type="evidence" value="ECO:0007669"/>
    <property type="project" value="InterPro"/>
</dbReference>
<dbReference type="AlphaFoldDB" id="A0A7X3IEU7"/>
<gene>
    <name evidence="9" type="ORF">GRF59_03125</name>
</gene>
<dbReference type="PROSITE" id="PS50928">
    <property type="entry name" value="ABC_TM1"/>
    <property type="match status" value="1"/>
</dbReference>
<keyword evidence="2 7" id="KW-0813">Transport</keyword>
<sequence length="293" mass="32595">MLYRKTRGFRLFMVFNFCILTLVMLAIGFPFLHLLAVSFSESAAILGGKVTVYPIGFTIDAYLRIFDHPSIMQGFKNSLIQTVLGTSISLFMTTICAYPLSKKFLKGRKAFILIIMFTMFFSGGLIPTYLVVKSIGLIDTIWAVVLPFCITPYYLLLMMTFFQGIPESLEEAAMVDGLNPLQILFKIVIPLSKPVMAAITMFLMVYYWNNWFNSMIYLNSSKMHPVMMIVRNIVAGADLASMGSGIGQNDINTLSSASLKSAVIMVTMIPVLIVFPFAQKHFAKGVMLGAVKG</sequence>
<keyword evidence="10" id="KW-1185">Reference proteome</keyword>
<evidence type="ECO:0000259" key="8">
    <source>
        <dbReference type="PROSITE" id="PS50928"/>
    </source>
</evidence>
<proteinExistence type="inferred from homology"/>
<name>A0A7X3IEU7_9BACL</name>
<keyword evidence="3" id="KW-1003">Cell membrane</keyword>
<feature type="transmembrane region" description="Helical" evidence="7">
    <location>
        <begin position="79"/>
        <end position="98"/>
    </location>
</feature>
<accession>A0A7X3IEU7</accession>
<evidence type="ECO:0000256" key="7">
    <source>
        <dbReference type="RuleBase" id="RU363032"/>
    </source>
</evidence>
<dbReference type="EMBL" id="WUBI01000001">
    <property type="protein sequence ID" value="MWV42609.1"/>
    <property type="molecule type" value="Genomic_DNA"/>
</dbReference>
<evidence type="ECO:0000256" key="4">
    <source>
        <dbReference type="ARBA" id="ARBA00022692"/>
    </source>
</evidence>